<keyword evidence="1" id="KW-1133">Transmembrane helix</keyword>
<dbReference type="Proteomes" id="UP000233618">
    <property type="component" value="Unassembled WGS sequence"/>
</dbReference>
<name>A0A2N3HX75_9BACT</name>
<dbReference type="AlphaFoldDB" id="A0A2N3HX75"/>
<feature type="transmembrane region" description="Helical" evidence="1">
    <location>
        <begin position="20"/>
        <end position="50"/>
    </location>
</feature>
<keyword evidence="1" id="KW-0812">Transmembrane</keyword>
<keyword evidence="1" id="KW-0472">Membrane</keyword>
<reference evidence="2 3" key="1">
    <citation type="journal article" date="2017" name="Front. Microbiol.">
        <title>Labilibaculum manganireducens gen. nov., sp. nov. and Labilibaculum filiforme sp. nov., Novel Bacteroidetes Isolated from Subsurface Sediments of the Baltic Sea.</title>
        <authorList>
            <person name="Vandieken V."/>
            <person name="Marshall I.P."/>
            <person name="Niemann H."/>
            <person name="Engelen B."/>
            <person name="Cypionka H."/>
        </authorList>
    </citation>
    <scope>NUCLEOTIDE SEQUENCE [LARGE SCALE GENOMIC DNA]</scope>
    <source>
        <strain evidence="2 3">59.10-2M</strain>
    </source>
</reference>
<proteinExistence type="predicted"/>
<evidence type="ECO:0000313" key="3">
    <source>
        <dbReference type="Proteomes" id="UP000233618"/>
    </source>
</evidence>
<dbReference type="EMBL" id="MVDE01000034">
    <property type="protein sequence ID" value="PKQ62631.1"/>
    <property type="molecule type" value="Genomic_DNA"/>
</dbReference>
<comment type="caution">
    <text evidence="2">The sequence shown here is derived from an EMBL/GenBank/DDBJ whole genome shotgun (WGS) entry which is preliminary data.</text>
</comment>
<evidence type="ECO:0000256" key="1">
    <source>
        <dbReference type="SAM" id="Phobius"/>
    </source>
</evidence>
<accession>A0A2N3HX75</accession>
<sequence>MDSIYMVICSSRLVVGSFCMVIYSGYMVMSCIVVVVCIALVFMIGFYLMLERFTGTVLNMCSIVVSFVERIAQLNYGK</sequence>
<organism evidence="2 3">
    <name type="scientific">Labilibaculum manganireducens</name>
    <dbReference type="NCBI Taxonomy" id="1940525"/>
    <lineage>
        <taxon>Bacteria</taxon>
        <taxon>Pseudomonadati</taxon>
        <taxon>Bacteroidota</taxon>
        <taxon>Bacteroidia</taxon>
        <taxon>Marinilabiliales</taxon>
        <taxon>Marinifilaceae</taxon>
        <taxon>Labilibaculum</taxon>
    </lineage>
</organism>
<gene>
    <name evidence="2" type="ORF">BZG01_17225</name>
</gene>
<protein>
    <submittedName>
        <fullName evidence="2">Uncharacterized protein</fullName>
    </submittedName>
</protein>
<evidence type="ECO:0000313" key="2">
    <source>
        <dbReference type="EMBL" id="PKQ62631.1"/>
    </source>
</evidence>
<keyword evidence="3" id="KW-1185">Reference proteome</keyword>